<reference evidence="1 2" key="1">
    <citation type="submission" date="2015-06" db="EMBL/GenBank/DDBJ databases">
        <title>Expansion of signal transduction pathways in fungi by whole-genome duplication.</title>
        <authorList>
            <consortium name="DOE Joint Genome Institute"/>
            <person name="Corrochano L.M."/>
            <person name="Kuo A."/>
            <person name="Marcet-Houben M."/>
            <person name="Polaino S."/>
            <person name="Salamov A."/>
            <person name="Villalobos J.M."/>
            <person name="Alvarez M.I."/>
            <person name="Avalos J."/>
            <person name="Benito E.P."/>
            <person name="Benoit I."/>
            <person name="Burger G."/>
            <person name="Camino L.P."/>
            <person name="Canovas D."/>
            <person name="Cerda-Olmedo E."/>
            <person name="Cheng J.-F."/>
            <person name="Dominguez A."/>
            <person name="Elias M."/>
            <person name="Eslava A.P."/>
            <person name="Glaser F."/>
            <person name="Grimwood J."/>
            <person name="Gutierrez G."/>
            <person name="Heitman J."/>
            <person name="Henrissat B."/>
            <person name="Iturriaga E.A."/>
            <person name="Lang B.F."/>
            <person name="Lavin J.L."/>
            <person name="Lee S."/>
            <person name="Li W."/>
            <person name="Lindquist E."/>
            <person name="Lopez-Garcia S."/>
            <person name="Luque E.M."/>
            <person name="Marcos A.T."/>
            <person name="Martin J."/>
            <person name="Mccluskey K."/>
            <person name="Medina H.R."/>
            <person name="Miralles-Duran A."/>
            <person name="Miyazaki A."/>
            <person name="Munoz-Torres E."/>
            <person name="Oguiza J.A."/>
            <person name="Ohm R."/>
            <person name="Olmedo M."/>
            <person name="Orejas M."/>
            <person name="Ortiz-Castellanos L."/>
            <person name="Pisabarro A.G."/>
            <person name="Rodriguez-Romero J."/>
            <person name="Ruiz-Herrera J."/>
            <person name="Ruiz-Vazquez R."/>
            <person name="Sanz C."/>
            <person name="Schackwitz W."/>
            <person name="Schmutz J."/>
            <person name="Shahriari M."/>
            <person name="Shelest E."/>
            <person name="Silva-Franco F."/>
            <person name="Soanes D."/>
            <person name="Syed K."/>
            <person name="Tagua V.G."/>
            <person name="Talbot N.J."/>
            <person name="Thon M."/>
            <person name="De Vries R.P."/>
            <person name="Wiebenga A."/>
            <person name="Yadav J.S."/>
            <person name="Braun E.L."/>
            <person name="Baker S."/>
            <person name="Garre V."/>
            <person name="Horwitz B."/>
            <person name="Torres-Martinez S."/>
            <person name="Idnurm A."/>
            <person name="Herrera-Estrella A."/>
            <person name="Gabaldon T."/>
            <person name="Grigoriev I.V."/>
        </authorList>
    </citation>
    <scope>NUCLEOTIDE SEQUENCE [LARGE SCALE GENOMIC DNA]</scope>
    <source>
        <strain evidence="1 2">CBS 277.49</strain>
    </source>
</reference>
<dbReference type="VEuPathDB" id="FungiDB:MUCCIDRAFT_111905"/>
<dbReference type="EMBL" id="AMYB01000005">
    <property type="protein sequence ID" value="OAD02516.1"/>
    <property type="molecule type" value="Genomic_DNA"/>
</dbReference>
<sequence>MLDIAQGSADRFKKLAYLSLPPTFHKSIHTELALCFRKTLKELVFMIGFGDESYQSELRSLQPLLNRLDKFESLASLSIELSGEIDSMDIFDDILNRCNHLLKLTIGIDNFRDSAWLGREEMREWMVRNVTKCSNACGLHITFMHNPQIVEYLLYKYPNANKVVLTGHGLEEREEEIIERSILIE</sequence>
<comment type="caution">
    <text evidence="1">The sequence shown here is derived from an EMBL/GenBank/DDBJ whole genome shotgun (WGS) entry which is preliminary data.</text>
</comment>
<gene>
    <name evidence="1" type="ORF">MUCCIDRAFT_111905</name>
</gene>
<evidence type="ECO:0000313" key="1">
    <source>
        <dbReference type="EMBL" id="OAD02516.1"/>
    </source>
</evidence>
<keyword evidence="2" id="KW-1185">Reference proteome</keyword>
<evidence type="ECO:0008006" key="3">
    <source>
        <dbReference type="Google" id="ProtNLM"/>
    </source>
</evidence>
<dbReference type="AlphaFoldDB" id="A0A168KL44"/>
<organism evidence="1 2">
    <name type="scientific">Mucor lusitanicus CBS 277.49</name>
    <dbReference type="NCBI Taxonomy" id="747725"/>
    <lineage>
        <taxon>Eukaryota</taxon>
        <taxon>Fungi</taxon>
        <taxon>Fungi incertae sedis</taxon>
        <taxon>Mucoromycota</taxon>
        <taxon>Mucoromycotina</taxon>
        <taxon>Mucoromycetes</taxon>
        <taxon>Mucorales</taxon>
        <taxon>Mucorineae</taxon>
        <taxon>Mucoraceae</taxon>
        <taxon>Mucor</taxon>
    </lineage>
</organism>
<proteinExistence type="predicted"/>
<evidence type="ECO:0000313" key="2">
    <source>
        <dbReference type="Proteomes" id="UP000077051"/>
    </source>
</evidence>
<accession>A0A168KL44</accession>
<dbReference type="Proteomes" id="UP000077051">
    <property type="component" value="Unassembled WGS sequence"/>
</dbReference>
<name>A0A168KL44_MUCCL</name>
<protein>
    <recommendedName>
        <fullName evidence="3">Amidohydrolase-related domain-containing protein</fullName>
    </recommendedName>
</protein>